<reference evidence="9" key="1">
    <citation type="submission" date="2019-11" db="EMBL/GenBank/DDBJ databases">
        <authorList>
            <person name="Feng L."/>
        </authorList>
    </citation>
    <scope>NUCLEOTIDE SEQUENCE</scope>
    <source>
        <strain evidence="9">IbartlettiiLFYP30</strain>
    </source>
</reference>
<organism evidence="9">
    <name type="scientific">Intestinibacter bartlettii</name>
    <dbReference type="NCBI Taxonomy" id="261299"/>
    <lineage>
        <taxon>Bacteria</taxon>
        <taxon>Bacillati</taxon>
        <taxon>Bacillota</taxon>
        <taxon>Clostridia</taxon>
        <taxon>Peptostreptococcales</taxon>
        <taxon>Peptostreptococcaceae</taxon>
        <taxon>Intestinibacter</taxon>
    </lineage>
</organism>
<dbReference type="RefSeq" id="WP_024037112.1">
    <property type="nucleotide sequence ID" value="NZ_CACRUE010000044.1"/>
</dbReference>
<protein>
    <submittedName>
        <fullName evidence="9">Inner membrane protein YqcE</fullName>
    </submittedName>
</protein>
<dbReference type="PANTHER" id="PTHR43124">
    <property type="entry name" value="PURINE EFFLUX PUMP PBUE"/>
    <property type="match status" value="1"/>
</dbReference>
<evidence type="ECO:0000256" key="5">
    <source>
        <dbReference type="ARBA" id="ARBA00022989"/>
    </source>
</evidence>
<feature type="transmembrane region" description="Helical" evidence="7">
    <location>
        <begin position="309"/>
        <end position="327"/>
    </location>
</feature>
<dbReference type="InterPro" id="IPR020846">
    <property type="entry name" value="MFS_dom"/>
</dbReference>
<feature type="transmembrane region" description="Helical" evidence="7">
    <location>
        <begin position="76"/>
        <end position="93"/>
    </location>
</feature>
<feature type="transmembrane region" description="Helical" evidence="7">
    <location>
        <begin position="99"/>
        <end position="120"/>
    </location>
</feature>
<proteinExistence type="predicted"/>
<feature type="transmembrane region" description="Helical" evidence="7">
    <location>
        <begin position="348"/>
        <end position="371"/>
    </location>
</feature>
<evidence type="ECO:0000256" key="2">
    <source>
        <dbReference type="ARBA" id="ARBA00022448"/>
    </source>
</evidence>
<feature type="domain" description="Major facilitator superfamily (MFS) profile" evidence="8">
    <location>
        <begin position="9"/>
        <end position="405"/>
    </location>
</feature>
<gene>
    <name evidence="9" type="primary">yqcE</name>
    <name evidence="9" type="ORF">IBLFYP30_00420</name>
</gene>
<feature type="transmembrane region" description="Helical" evidence="7">
    <location>
        <begin position="141"/>
        <end position="160"/>
    </location>
</feature>
<name>A0A6N3FI29_9FIRM</name>
<feature type="transmembrane region" description="Helical" evidence="7">
    <location>
        <begin position="284"/>
        <end position="303"/>
    </location>
</feature>
<dbReference type="InterPro" id="IPR050189">
    <property type="entry name" value="MFS_Efflux_Transporters"/>
</dbReference>
<feature type="transmembrane region" description="Helical" evidence="7">
    <location>
        <begin position="46"/>
        <end position="64"/>
    </location>
</feature>
<dbReference type="GO" id="GO:0005886">
    <property type="term" value="C:plasma membrane"/>
    <property type="evidence" value="ECO:0007669"/>
    <property type="project" value="UniProtKB-SubCell"/>
</dbReference>
<dbReference type="Pfam" id="PF07690">
    <property type="entry name" value="MFS_1"/>
    <property type="match status" value="1"/>
</dbReference>
<keyword evidence="5 7" id="KW-1133">Transmembrane helix</keyword>
<dbReference type="Gene3D" id="1.20.1250.20">
    <property type="entry name" value="MFS general substrate transporter like domains"/>
    <property type="match status" value="1"/>
</dbReference>
<evidence type="ECO:0000256" key="1">
    <source>
        <dbReference type="ARBA" id="ARBA00004651"/>
    </source>
</evidence>
<keyword evidence="2" id="KW-0813">Transport</keyword>
<feature type="transmembrane region" description="Helical" evidence="7">
    <location>
        <begin position="166"/>
        <end position="187"/>
    </location>
</feature>
<evidence type="ECO:0000259" key="8">
    <source>
        <dbReference type="PROSITE" id="PS50850"/>
    </source>
</evidence>
<evidence type="ECO:0000256" key="3">
    <source>
        <dbReference type="ARBA" id="ARBA00022475"/>
    </source>
</evidence>
<keyword evidence="3" id="KW-1003">Cell membrane</keyword>
<evidence type="ECO:0000256" key="7">
    <source>
        <dbReference type="SAM" id="Phobius"/>
    </source>
</evidence>
<feature type="transmembrane region" description="Helical" evidence="7">
    <location>
        <begin position="383"/>
        <end position="405"/>
    </location>
</feature>
<dbReference type="CDD" id="cd06174">
    <property type="entry name" value="MFS"/>
    <property type="match status" value="1"/>
</dbReference>
<keyword evidence="6 7" id="KW-0472">Membrane</keyword>
<accession>A0A6N3FI29</accession>
<dbReference type="InterPro" id="IPR036259">
    <property type="entry name" value="MFS_trans_sf"/>
</dbReference>
<keyword evidence="4 7" id="KW-0812">Transmembrane</keyword>
<feature type="transmembrane region" description="Helical" evidence="7">
    <location>
        <begin position="7"/>
        <end position="26"/>
    </location>
</feature>
<dbReference type="SUPFAM" id="SSF103473">
    <property type="entry name" value="MFS general substrate transporter"/>
    <property type="match status" value="1"/>
</dbReference>
<evidence type="ECO:0000256" key="4">
    <source>
        <dbReference type="ARBA" id="ARBA00022692"/>
    </source>
</evidence>
<dbReference type="GO" id="GO:0022857">
    <property type="term" value="F:transmembrane transporter activity"/>
    <property type="evidence" value="ECO:0007669"/>
    <property type="project" value="InterPro"/>
</dbReference>
<dbReference type="AlphaFoldDB" id="A0A6N3FI29"/>
<sequence>MKKIDKKWITLIVLFVGSGIMYQLPLLRVLFYEQMVEGMNLTSSQIGVFGAAYGVATLIFYFPGGIIADKISCRKLITLSFVMMSIGGFYYATLPAYKISIAINFYFGTFATLTYWAALIKATSLVGENEESSKMFGLSEGGRGVTSTIAGFIAMQLFNILGGAKFGLSAIITFYSVVYLICAILSWKYLQEPKQASNLEKTSVTLKDLKIVLKDKNIWLIAIMIMSFFSIFVSQAYITPYLTEIFGISTGVAIFLNIVRSYVTQFTGAPLGGIIAQKMGSASKFIRIGFIICIISIGIFLILPYEKNFMIIAVINMIILMFVNYAVRGVYFSTINEANIKPELRGSASGFASLIGFTPDVFAPVLIGFFIDNFGSRGYKYMFGYIFISLIIGLIAVNLLISNIYGKNIIKKQDY</sequence>
<dbReference type="EMBL" id="CACRUE010000044">
    <property type="protein sequence ID" value="VYU51715.1"/>
    <property type="molecule type" value="Genomic_DNA"/>
</dbReference>
<dbReference type="PROSITE" id="PS50850">
    <property type="entry name" value="MFS"/>
    <property type="match status" value="1"/>
</dbReference>
<feature type="transmembrane region" description="Helical" evidence="7">
    <location>
        <begin position="218"/>
        <end position="239"/>
    </location>
</feature>
<evidence type="ECO:0000313" key="9">
    <source>
        <dbReference type="EMBL" id="VYU51715.1"/>
    </source>
</evidence>
<dbReference type="PANTHER" id="PTHR43124:SF3">
    <property type="entry name" value="CHLORAMPHENICOL EFFLUX PUMP RV0191"/>
    <property type="match status" value="1"/>
</dbReference>
<comment type="subcellular location">
    <subcellularLocation>
        <location evidence="1">Cell membrane</location>
        <topology evidence="1">Multi-pass membrane protein</topology>
    </subcellularLocation>
</comment>
<dbReference type="InterPro" id="IPR011701">
    <property type="entry name" value="MFS"/>
</dbReference>
<evidence type="ECO:0000256" key="6">
    <source>
        <dbReference type="ARBA" id="ARBA00023136"/>
    </source>
</evidence>